<evidence type="ECO:0000313" key="4">
    <source>
        <dbReference type="EMBL" id="GLB51012.1"/>
    </source>
</evidence>
<gene>
    <name evidence="4" type="ORF">NBRC110019_00510</name>
</gene>
<dbReference type="GO" id="GO:0055085">
    <property type="term" value="P:transmembrane transport"/>
    <property type="evidence" value="ECO:0007669"/>
    <property type="project" value="InterPro"/>
</dbReference>
<protein>
    <recommendedName>
        <fullName evidence="3">TonB C-terminal domain-containing protein</fullName>
    </recommendedName>
</protein>
<dbReference type="EMBL" id="BRVP01000001">
    <property type="protein sequence ID" value="GLB51012.1"/>
    <property type="molecule type" value="Genomic_DNA"/>
</dbReference>
<dbReference type="Pfam" id="PF03544">
    <property type="entry name" value="TonB_C"/>
    <property type="match status" value="1"/>
</dbReference>
<keyword evidence="2" id="KW-0472">Membrane</keyword>
<dbReference type="RefSeq" id="WP_281751128.1">
    <property type="nucleotide sequence ID" value="NZ_BRVP01000001.1"/>
</dbReference>
<feature type="domain" description="TonB C-terminal" evidence="3">
    <location>
        <begin position="193"/>
        <end position="265"/>
    </location>
</feature>
<feature type="region of interest" description="Disordered" evidence="1">
    <location>
        <begin position="1"/>
        <end position="21"/>
    </location>
</feature>
<feature type="transmembrane region" description="Helical" evidence="2">
    <location>
        <begin position="30"/>
        <end position="49"/>
    </location>
</feature>
<dbReference type="Proteomes" id="UP001143545">
    <property type="component" value="Unassembled WGS sequence"/>
</dbReference>
<keyword evidence="2" id="KW-1133">Transmembrane helix</keyword>
<dbReference type="AlphaFoldDB" id="A0A9W6B474"/>
<evidence type="ECO:0000256" key="2">
    <source>
        <dbReference type="SAM" id="Phobius"/>
    </source>
</evidence>
<comment type="caution">
    <text evidence="4">The sequence shown here is derived from an EMBL/GenBank/DDBJ whole genome shotgun (WGS) entry which is preliminary data.</text>
</comment>
<accession>A0A9W6B474</accession>
<keyword evidence="5" id="KW-1185">Reference proteome</keyword>
<proteinExistence type="predicted"/>
<organism evidence="4 5">
    <name type="scientific">Neptunitalea chrysea</name>
    <dbReference type="NCBI Taxonomy" id="1647581"/>
    <lineage>
        <taxon>Bacteria</taxon>
        <taxon>Pseudomonadati</taxon>
        <taxon>Bacteroidota</taxon>
        <taxon>Flavobacteriia</taxon>
        <taxon>Flavobacteriales</taxon>
        <taxon>Flavobacteriaceae</taxon>
        <taxon>Neptunitalea</taxon>
    </lineage>
</organism>
<dbReference type="InterPro" id="IPR037682">
    <property type="entry name" value="TonB_C"/>
</dbReference>
<dbReference type="SUPFAM" id="SSF74653">
    <property type="entry name" value="TolA/TonB C-terminal domain"/>
    <property type="match status" value="1"/>
</dbReference>
<evidence type="ECO:0000313" key="5">
    <source>
        <dbReference type="Proteomes" id="UP001143545"/>
    </source>
</evidence>
<feature type="compositionally biased region" description="Polar residues" evidence="1">
    <location>
        <begin position="1"/>
        <end position="12"/>
    </location>
</feature>
<keyword evidence="2" id="KW-0812">Transmembrane</keyword>
<name>A0A9W6B474_9FLAO</name>
<evidence type="ECO:0000259" key="3">
    <source>
        <dbReference type="Pfam" id="PF03544"/>
    </source>
</evidence>
<reference evidence="4" key="1">
    <citation type="submission" date="2022-07" db="EMBL/GenBank/DDBJ databases">
        <title>Taxonomy of Novel Oxalotrophic and Methylotrophic Bacteria.</title>
        <authorList>
            <person name="Sahin N."/>
            <person name="Tani A."/>
        </authorList>
    </citation>
    <scope>NUCLEOTIDE SEQUENCE</scope>
    <source>
        <strain evidence="4">AM327</strain>
    </source>
</reference>
<sequence length="267" mass="30106">MKNKITKSSSHGNGKEHVPSKYDVNVRRNGALYFQIGLILSLGLVYGMFQISFPKNNDLAHIDLTDPYIINEPIVEEFTIEKEQQKQVKQEKPMEQVEQPNFLDDFDLKDDTDEIDEKAGEVPAVDLSKDALTFVPEVVGKEDKGELKELYDIGVVQQVPTFPGCEGLGSNEEKTACLSEKIRELIAKNFDSQEAVDFGLQGVQKIYVQFNIGKDGYVSDIKTRAPYDFLGDEAERVVKKIPQMEPGKVQGENVVVRYMVPIIFKVQ</sequence>
<evidence type="ECO:0000256" key="1">
    <source>
        <dbReference type="SAM" id="MobiDB-lite"/>
    </source>
</evidence>
<dbReference type="Gene3D" id="3.30.1150.10">
    <property type="match status" value="1"/>
</dbReference>